<evidence type="ECO:0000256" key="5">
    <source>
        <dbReference type="ARBA" id="ARBA00023136"/>
    </source>
</evidence>
<dbReference type="Pfam" id="PF00955">
    <property type="entry name" value="HCO3_cotransp"/>
    <property type="match status" value="1"/>
</dbReference>
<dbReference type="PANTHER" id="PTHR11453:SF131">
    <property type="entry name" value="BORON TRANSPORTER 7-RELATED"/>
    <property type="match status" value="1"/>
</dbReference>
<name>A0A803NCJ0_CHEQI</name>
<evidence type="ECO:0000256" key="2">
    <source>
        <dbReference type="ARBA" id="ARBA00006262"/>
    </source>
</evidence>
<feature type="domain" description="Bicarbonate transporter-like transmembrane" evidence="7">
    <location>
        <begin position="3"/>
        <end position="90"/>
    </location>
</feature>
<dbReference type="InterPro" id="IPR003020">
    <property type="entry name" value="HCO3_transpt_euk"/>
</dbReference>
<comment type="subcellular location">
    <subcellularLocation>
        <location evidence="1">Membrane</location>
        <topology evidence="1">Multi-pass membrane protein</topology>
    </subcellularLocation>
</comment>
<feature type="transmembrane region" description="Helical" evidence="6">
    <location>
        <begin position="6"/>
        <end position="27"/>
    </location>
</feature>
<keyword evidence="5 6" id="KW-0472">Membrane</keyword>
<dbReference type="OMA" id="VESGAWW"/>
<evidence type="ECO:0000256" key="3">
    <source>
        <dbReference type="ARBA" id="ARBA00022692"/>
    </source>
</evidence>
<evidence type="ECO:0000256" key="6">
    <source>
        <dbReference type="SAM" id="Phobius"/>
    </source>
</evidence>
<feature type="transmembrane region" description="Helical" evidence="6">
    <location>
        <begin position="48"/>
        <end position="67"/>
    </location>
</feature>
<dbReference type="EnsemblPlants" id="AUR62043810-RA">
    <property type="protein sequence ID" value="AUR62043810-RA:cds"/>
    <property type="gene ID" value="AUR62043810"/>
</dbReference>
<keyword evidence="4 6" id="KW-1133">Transmembrane helix</keyword>
<dbReference type="Gramene" id="AUR62043810-RA">
    <property type="protein sequence ID" value="AUR62043810-RA:cds"/>
    <property type="gene ID" value="AUR62043810"/>
</dbReference>
<protein>
    <recommendedName>
        <fullName evidence="7">Bicarbonate transporter-like transmembrane domain-containing protein</fullName>
    </recommendedName>
</protein>
<dbReference type="InterPro" id="IPR011531">
    <property type="entry name" value="HCO3_transpt-like_TM_dom"/>
</dbReference>
<dbReference type="PANTHER" id="PTHR11453">
    <property type="entry name" value="ANION EXCHANGE PROTEIN"/>
    <property type="match status" value="1"/>
</dbReference>
<sequence>DMTKVPIFYILAASIPAIMIAGLYFFYHSVASQMAQQDEFNLKKPSSFHYDLFLLGFMTLICGLLGLPPCNGFLPQAPMHTKSLAVLKRQLMRKKMIDKAKECMQMDSSNSALYQKLQDTFLGDGTCPDEVVVAKELKGLKEAMMTQGGYVKKFDPAKHIDAHLPIRSLRRQPWFIFGISAIKVHHDIYSVPISIFPILLWSDMDTNSRDFFFPMPFFFLIPIREYMLPKLFPSEYLQELDAAEYEEVIGAPWMPVNSGERLNVSIKDCLAEYQEIICSPETDMPTVEPELSVIDEEDERSMYDGEVFDALTTHRGELKRTRAKGYELMLSYQQFEVIQPFTVKVESCCNSGPAKIAVSEFPLSHLSVHTKVLSPLPTFQQIVESGAWWRSEIGGGVTGDKEKRNLRSEAKKISDLDEAMRED</sequence>
<accession>A0A803NCJ0</accession>
<dbReference type="Proteomes" id="UP000596660">
    <property type="component" value="Unplaced"/>
</dbReference>
<dbReference type="GO" id="GO:0050801">
    <property type="term" value="P:monoatomic ion homeostasis"/>
    <property type="evidence" value="ECO:0007669"/>
    <property type="project" value="TreeGrafter"/>
</dbReference>
<proteinExistence type="inferred from homology"/>
<dbReference type="GO" id="GO:0006820">
    <property type="term" value="P:monoatomic anion transport"/>
    <property type="evidence" value="ECO:0007669"/>
    <property type="project" value="InterPro"/>
</dbReference>
<reference evidence="8" key="2">
    <citation type="submission" date="2021-03" db="UniProtKB">
        <authorList>
            <consortium name="EnsemblPlants"/>
        </authorList>
    </citation>
    <scope>IDENTIFICATION</scope>
</reference>
<evidence type="ECO:0000313" key="9">
    <source>
        <dbReference type="Proteomes" id="UP000596660"/>
    </source>
</evidence>
<dbReference type="AlphaFoldDB" id="A0A803NCJ0"/>
<evidence type="ECO:0000256" key="4">
    <source>
        <dbReference type="ARBA" id="ARBA00022989"/>
    </source>
</evidence>
<dbReference type="GO" id="GO:0005452">
    <property type="term" value="F:solute:inorganic anion antiporter activity"/>
    <property type="evidence" value="ECO:0007669"/>
    <property type="project" value="InterPro"/>
</dbReference>
<keyword evidence="3 6" id="KW-0812">Transmembrane</keyword>
<evidence type="ECO:0000256" key="1">
    <source>
        <dbReference type="ARBA" id="ARBA00004141"/>
    </source>
</evidence>
<organism evidence="8 9">
    <name type="scientific">Chenopodium quinoa</name>
    <name type="common">Quinoa</name>
    <dbReference type="NCBI Taxonomy" id="63459"/>
    <lineage>
        <taxon>Eukaryota</taxon>
        <taxon>Viridiplantae</taxon>
        <taxon>Streptophyta</taxon>
        <taxon>Embryophyta</taxon>
        <taxon>Tracheophyta</taxon>
        <taxon>Spermatophyta</taxon>
        <taxon>Magnoliopsida</taxon>
        <taxon>eudicotyledons</taxon>
        <taxon>Gunneridae</taxon>
        <taxon>Pentapetalae</taxon>
        <taxon>Caryophyllales</taxon>
        <taxon>Chenopodiaceae</taxon>
        <taxon>Chenopodioideae</taxon>
        <taxon>Atripliceae</taxon>
        <taxon>Chenopodium</taxon>
    </lineage>
</organism>
<evidence type="ECO:0000259" key="7">
    <source>
        <dbReference type="Pfam" id="PF00955"/>
    </source>
</evidence>
<reference evidence="8" key="1">
    <citation type="journal article" date="2017" name="Nature">
        <title>The genome of Chenopodium quinoa.</title>
        <authorList>
            <person name="Jarvis D.E."/>
            <person name="Ho Y.S."/>
            <person name="Lightfoot D.J."/>
            <person name="Schmoeckel S.M."/>
            <person name="Li B."/>
            <person name="Borm T.J.A."/>
            <person name="Ohyanagi H."/>
            <person name="Mineta K."/>
            <person name="Michell C.T."/>
            <person name="Saber N."/>
            <person name="Kharbatia N.M."/>
            <person name="Rupper R.R."/>
            <person name="Sharp A.R."/>
            <person name="Dally N."/>
            <person name="Boughton B.A."/>
            <person name="Woo Y.H."/>
            <person name="Gao G."/>
            <person name="Schijlen E.G.W.M."/>
            <person name="Guo X."/>
            <person name="Momin A.A."/>
            <person name="Negrao S."/>
            <person name="Al-Babili S."/>
            <person name="Gehring C."/>
            <person name="Roessner U."/>
            <person name="Jung C."/>
            <person name="Murphy K."/>
            <person name="Arold S.T."/>
            <person name="Gojobori T."/>
            <person name="van der Linden C.G."/>
            <person name="van Loo E.N."/>
            <person name="Jellen E.N."/>
            <person name="Maughan P.J."/>
            <person name="Tester M."/>
        </authorList>
    </citation>
    <scope>NUCLEOTIDE SEQUENCE [LARGE SCALE GENOMIC DNA]</scope>
    <source>
        <strain evidence="8">cv. PI 614886</strain>
    </source>
</reference>
<evidence type="ECO:0000313" key="8">
    <source>
        <dbReference type="EnsemblPlants" id="AUR62043810-RA:cds"/>
    </source>
</evidence>
<dbReference type="GO" id="GO:0005886">
    <property type="term" value="C:plasma membrane"/>
    <property type="evidence" value="ECO:0007669"/>
    <property type="project" value="TreeGrafter"/>
</dbReference>
<keyword evidence="9" id="KW-1185">Reference proteome</keyword>
<comment type="similarity">
    <text evidence="2">Belongs to the anion exchanger (TC 2.A.31.3) family.</text>
</comment>